<keyword evidence="16" id="KW-1185">Reference proteome</keyword>
<keyword evidence="11" id="KW-0325">Glycoprotein</keyword>
<dbReference type="PANTHER" id="PTHR46059:SF1">
    <property type="entry name" value="BETA-GALACTOSIDE ALPHA-2,6-SIALYLTRANSFERASE"/>
    <property type="match status" value="1"/>
</dbReference>
<evidence type="ECO:0000256" key="13">
    <source>
        <dbReference type="ARBA" id="ARBA00034329"/>
    </source>
</evidence>
<dbReference type="AlphaFoldDB" id="A0A8J5XDW6"/>
<proteinExistence type="inferred from homology"/>
<keyword evidence="9" id="KW-0472">Membrane</keyword>
<evidence type="ECO:0000256" key="6">
    <source>
        <dbReference type="ARBA" id="ARBA00022968"/>
    </source>
</evidence>
<dbReference type="Pfam" id="PF00777">
    <property type="entry name" value="Glyco_transf_29"/>
    <property type="match status" value="1"/>
</dbReference>
<keyword evidence="10" id="KW-1015">Disulfide bond</keyword>
<reference evidence="15" key="1">
    <citation type="submission" date="2021-05" db="EMBL/GenBank/DDBJ databases">
        <title>The genome of the haptophyte Pavlova lutheri (Diacronema luteri, Pavlovales) - a model for lipid biosynthesis in eukaryotic algae.</title>
        <authorList>
            <person name="Hulatt C.J."/>
            <person name="Posewitz M.C."/>
        </authorList>
    </citation>
    <scope>NUCLEOTIDE SEQUENCE</scope>
    <source>
        <strain evidence="15">NIVA-4/92</strain>
    </source>
</reference>
<protein>
    <recommendedName>
        <fullName evidence="13">beta-galactoside alpha-(2,6)-sialyltransferase</fullName>
        <ecNumber evidence="13">2.4.3.1</ecNumber>
    </recommendedName>
</protein>
<evidence type="ECO:0000256" key="7">
    <source>
        <dbReference type="ARBA" id="ARBA00022989"/>
    </source>
</evidence>
<sequence>MSRRGARAAVARRGARPAVGGIGCVLGAPAAAADARARPSSHACRVVITAAEKFEVADAFLPRKKPSVLSQGAKTTAARGALAAVVLAGALLARRGAHAETDGRAALERCAVAPPSSGCDGERALRCYGPHEAARVVAALRALPPREVAVRGPWNASTASPIASALAAGAALRASCALVGSSPSLLRARLGAEIDSHDFVLRANFAPATARYAPHVGARTDARLMSHAWVELGARARGTMIVHGPEAAADDRTANGAYNVLALGGALASGLGARGLKFGVSAGMRGVLLCLRLCGAVHLFGYDLDGGSPGHYYDDETEGIVPAHLALAAAEPERLRVAPATLGFGDGRRPLRVELAGSAGGAPRLARKGGVVRGALNGYVRNTYNREPHSMRYRHNFEWERLVLRALARAGCLRARPWSDAPPDAVRAAVEDKDARNVVAFRRATAEGRRWPGKGGQAAKPARARA</sequence>
<evidence type="ECO:0000256" key="9">
    <source>
        <dbReference type="ARBA" id="ARBA00023136"/>
    </source>
</evidence>
<gene>
    <name evidence="15" type="ORF">KFE25_004650</name>
</gene>
<dbReference type="OrthoDB" id="10264956at2759"/>
<keyword evidence="4" id="KW-0808">Transferase</keyword>
<keyword evidence="5" id="KW-0812">Transmembrane</keyword>
<evidence type="ECO:0000256" key="14">
    <source>
        <dbReference type="SAM" id="MobiDB-lite"/>
    </source>
</evidence>
<dbReference type="GO" id="GO:0003835">
    <property type="term" value="F:beta-galactoside alpha-2,6-sialyltransferase activity"/>
    <property type="evidence" value="ECO:0007669"/>
    <property type="project" value="UniProtKB-EC"/>
</dbReference>
<evidence type="ECO:0000256" key="2">
    <source>
        <dbReference type="ARBA" id="ARBA00006003"/>
    </source>
</evidence>
<accession>A0A8J5XDW6</accession>
<evidence type="ECO:0000313" key="16">
    <source>
        <dbReference type="Proteomes" id="UP000751190"/>
    </source>
</evidence>
<keyword evidence="8" id="KW-0333">Golgi apparatus</keyword>
<evidence type="ECO:0000256" key="12">
    <source>
        <dbReference type="ARBA" id="ARBA00034249"/>
    </source>
</evidence>
<dbReference type="EC" id="2.4.3.1" evidence="13"/>
<organism evidence="15 16">
    <name type="scientific">Diacronema lutheri</name>
    <name type="common">Unicellular marine alga</name>
    <name type="synonym">Monochrysis lutheri</name>
    <dbReference type="NCBI Taxonomy" id="2081491"/>
    <lineage>
        <taxon>Eukaryota</taxon>
        <taxon>Haptista</taxon>
        <taxon>Haptophyta</taxon>
        <taxon>Pavlovophyceae</taxon>
        <taxon>Pavlovales</taxon>
        <taxon>Pavlovaceae</taxon>
        <taxon>Diacronema</taxon>
    </lineage>
</organism>
<dbReference type="EMBL" id="JAGTXO010000019">
    <property type="protein sequence ID" value="KAG8462674.1"/>
    <property type="molecule type" value="Genomic_DNA"/>
</dbReference>
<evidence type="ECO:0000256" key="1">
    <source>
        <dbReference type="ARBA" id="ARBA00004447"/>
    </source>
</evidence>
<feature type="region of interest" description="Disordered" evidence="14">
    <location>
        <begin position="446"/>
        <end position="466"/>
    </location>
</feature>
<name>A0A8J5XDW6_DIALT</name>
<dbReference type="PANTHER" id="PTHR46059">
    <property type="entry name" value="BETA-GALACTOSIDE ALPHA-2,6-SIALYLTRANSFERASE"/>
    <property type="match status" value="1"/>
</dbReference>
<evidence type="ECO:0000256" key="11">
    <source>
        <dbReference type="ARBA" id="ARBA00023180"/>
    </source>
</evidence>
<evidence type="ECO:0000256" key="8">
    <source>
        <dbReference type="ARBA" id="ARBA00023034"/>
    </source>
</evidence>
<evidence type="ECO:0000256" key="5">
    <source>
        <dbReference type="ARBA" id="ARBA00022692"/>
    </source>
</evidence>
<evidence type="ECO:0000256" key="4">
    <source>
        <dbReference type="ARBA" id="ARBA00022679"/>
    </source>
</evidence>
<comment type="catalytic activity">
    <reaction evidence="12">
        <text>a beta-D-galactoside + CMP-N-acetyl-beta-neuraminate = an N-acetyl-alpha-neuraminyl-(2-&gt;6)-beta-D-galactosyl derivative + CMP + H(+)</text>
        <dbReference type="Rhea" id="RHEA:52104"/>
        <dbReference type="ChEBI" id="CHEBI:15378"/>
        <dbReference type="ChEBI" id="CHEBI:28034"/>
        <dbReference type="ChEBI" id="CHEBI:57812"/>
        <dbReference type="ChEBI" id="CHEBI:60377"/>
        <dbReference type="ChEBI" id="CHEBI:136398"/>
        <dbReference type="EC" id="2.4.3.1"/>
    </reaction>
</comment>
<evidence type="ECO:0000256" key="10">
    <source>
        <dbReference type="ARBA" id="ARBA00023157"/>
    </source>
</evidence>
<keyword evidence="6" id="KW-0735">Signal-anchor</keyword>
<dbReference type="InterPro" id="IPR001675">
    <property type="entry name" value="Glyco_trans_29"/>
</dbReference>
<dbReference type="Proteomes" id="UP000751190">
    <property type="component" value="Unassembled WGS sequence"/>
</dbReference>
<dbReference type="InterPro" id="IPR038578">
    <property type="entry name" value="GT29-like_sf"/>
</dbReference>
<evidence type="ECO:0000256" key="3">
    <source>
        <dbReference type="ARBA" id="ARBA00022676"/>
    </source>
</evidence>
<keyword evidence="3" id="KW-0328">Glycosyltransferase</keyword>
<comment type="similarity">
    <text evidence="2">Belongs to the glycosyltransferase 29 family.</text>
</comment>
<comment type="subcellular location">
    <subcellularLocation>
        <location evidence="1">Golgi apparatus</location>
        <location evidence="1">Golgi stack membrane</location>
        <topology evidence="1">Single-pass type II membrane protein</topology>
    </subcellularLocation>
</comment>
<dbReference type="Gene3D" id="3.90.1480.20">
    <property type="entry name" value="Glycosyl transferase family 29"/>
    <property type="match status" value="1"/>
</dbReference>
<dbReference type="GO" id="GO:0097503">
    <property type="term" value="P:sialylation"/>
    <property type="evidence" value="ECO:0007669"/>
    <property type="project" value="TreeGrafter"/>
</dbReference>
<dbReference type="GO" id="GO:0032580">
    <property type="term" value="C:Golgi cisterna membrane"/>
    <property type="evidence" value="ECO:0007669"/>
    <property type="project" value="UniProtKB-SubCell"/>
</dbReference>
<comment type="caution">
    <text evidence="15">The sequence shown here is derived from an EMBL/GenBank/DDBJ whole genome shotgun (WGS) entry which is preliminary data.</text>
</comment>
<keyword evidence="7" id="KW-1133">Transmembrane helix</keyword>
<evidence type="ECO:0000313" key="15">
    <source>
        <dbReference type="EMBL" id="KAG8462674.1"/>
    </source>
</evidence>